<accession>A0A0F9M5K5</accession>
<proteinExistence type="predicted"/>
<dbReference type="AlphaFoldDB" id="A0A0F9M5K5"/>
<reference evidence="1" key="1">
    <citation type="journal article" date="2015" name="Nature">
        <title>Complex archaea that bridge the gap between prokaryotes and eukaryotes.</title>
        <authorList>
            <person name="Spang A."/>
            <person name="Saw J.H."/>
            <person name="Jorgensen S.L."/>
            <person name="Zaremba-Niedzwiedzka K."/>
            <person name="Martijn J."/>
            <person name="Lind A.E."/>
            <person name="van Eijk R."/>
            <person name="Schleper C."/>
            <person name="Guy L."/>
            <person name="Ettema T.J."/>
        </authorList>
    </citation>
    <scope>NUCLEOTIDE SEQUENCE</scope>
</reference>
<comment type="caution">
    <text evidence="1">The sequence shown here is derived from an EMBL/GenBank/DDBJ whole genome shotgun (WGS) entry which is preliminary data.</text>
</comment>
<name>A0A0F9M5K5_9ZZZZ</name>
<gene>
    <name evidence="1" type="ORF">LCGC14_1425590</name>
</gene>
<sequence length="290" mass="34087">MRNKILYIHTENLNFFYKLNKELNRQKINFKILSVGSKIADFPSLVLTTLKEFNKFKRKYKNLKFLTYDENSNFKYYILKVLAAYKTSYKDSYSALTVSIDPGSKKIGMVVFLDEYYLISHTFYDKRAFINSIKDYIDCFQNKNLNQLKLTFKFGSGILPLTLNLINIVRNIYQTNESLKIYLIDEAKSSKIKIQNRKKLFKTKHELSALIIALRIGVELRESDYLNNLLKNKSKGKNRGIEIVKNSKDSSYSRKDIRELIEKIINDDISLSQSYKLINKQNKQEKSIIL</sequence>
<organism evidence="1">
    <name type="scientific">marine sediment metagenome</name>
    <dbReference type="NCBI Taxonomy" id="412755"/>
    <lineage>
        <taxon>unclassified sequences</taxon>
        <taxon>metagenomes</taxon>
        <taxon>ecological metagenomes</taxon>
    </lineage>
</organism>
<evidence type="ECO:0000313" key="1">
    <source>
        <dbReference type="EMBL" id="KKM71930.1"/>
    </source>
</evidence>
<protein>
    <submittedName>
        <fullName evidence="1">Uncharacterized protein</fullName>
    </submittedName>
</protein>
<dbReference type="EMBL" id="LAZR01009553">
    <property type="protein sequence ID" value="KKM71930.1"/>
    <property type="molecule type" value="Genomic_DNA"/>
</dbReference>